<evidence type="ECO:0000256" key="2">
    <source>
        <dbReference type="ARBA" id="ARBA00023015"/>
    </source>
</evidence>
<feature type="compositionally biased region" description="Polar residues" evidence="5">
    <location>
        <begin position="1"/>
        <end position="25"/>
    </location>
</feature>
<evidence type="ECO:0000313" key="9">
    <source>
        <dbReference type="Proteomes" id="UP000663829"/>
    </source>
</evidence>
<dbReference type="GO" id="GO:0000981">
    <property type="term" value="F:DNA-binding transcription factor activity, RNA polymerase II-specific"/>
    <property type="evidence" value="ECO:0007669"/>
    <property type="project" value="TreeGrafter"/>
</dbReference>
<evidence type="ECO:0000313" key="8">
    <source>
        <dbReference type="EMBL" id="CAF4549281.1"/>
    </source>
</evidence>
<evidence type="ECO:0000256" key="5">
    <source>
        <dbReference type="SAM" id="MobiDB-lite"/>
    </source>
</evidence>
<evidence type="ECO:0000256" key="1">
    <source>
        <dbReference type="ARBA" id="ARBA00004123"/>
    </source>
</evidence>
<feature type="non-terminal residue" evidence="7">
    <location>
        <position position="1"/>
    </location>
</feature>
<feature type="region of interest" description="Disordered" evidence="5">
    <location>
        <begin position="1"/>
        <end position="57"/>
    </location>
</feature>
<dbReference type="GO" id="GO:0005634">
    <property type="term" value="C:nucleus"/>
    <property type="evidence" value="ECO:0007669"/>
    <property type="project" value="UniProtKB-SubCell"/>
</dbReference>
<comment type="subcellular location">
    <subcellularLocation>
        <location evidence="1">Nucleus</location>
    </subcellularLocation>
</comment>
<dbReference type="EMBL" id="CAJNOQ010046685">
    <property type="protein sequence ID" value="CAF1639428.1"/>
    <property type="molecule type" value="Genomic_DNA"/>
</dbReference>
<reference evidence="7" key="1">
    <citation type="submission" date="2021-02" db="EMBL/GenBank/DDBJ databases">
        <authorList>
            <person name="Nowell W R."/>
        </authorList>
    </citation>
    <scope>NUCLEOTIDE SEQUENCE</scope>
</reference>
<comment type="caution">
    <text evidence="7">The sequence shown here is derived from an EMBL/GenBank/DDBJ whole genome shotgun (WGS) entry which is preliminary data.</text>
</comment>
<feature type="compositionally biased region" description="Low complexity" evidence="5">
    <location>
        <begin position="26"/>
        <end position="57"/>
    </location>
</feature>
<dbReference type="Gene3D" id="1.20.5.340">
    <property type="match status" value="1"/>
</dbReference>
<gene>
    <name evidence="7" type="ORF">GPM918_LOCUS44843</name>
    <name evidence="8" type="ORF">SRO942_LOCUS46917</name>
</gene>
<dbReference type="GO" id="GO:0000978">
    <property type="term" value="F:RNA polymerase II cis-regulatory region sequence-specific DNA binding"/>
    <property type="evidence" value="ECO:0007669"/>
    <property type="project" value="TreeGrafter"/>
</dbReference>
<sequence>LNLLAATSNVTDSRQMPSRTSSSVVNNHSQVASDSSSSSISNTNTTSLLQSSSSATNSHPLYQRSYCRWPSCDTICVSLIDFTRHLNEEHSLDDRSVAQARVQQHVVQQLEALVSVSILINVPEMNENMSD</sequence>
<feature type="domain" description="FOXP coiled-coil" evidence="6">
    <location>
        <begin position="61"/>
        <end position="113"/>
    </location>
</feature>
<dbReference type="OrthoDB" id="5830876at2759"/>
<keyword evidence="3" id="KW-0804">Transcription</keyword>
<evidence type="ECO:0000313" key="7">
    <source>
        <dbReference type="EMBL" id="CAF1639428.1"/>
    </source>
</evidence>
<dbReference type="EMBL" id="CAJOBC010115389">
    <property type="protein sequence ID" value="CAF4549281.1"/>
    <property type="molecule type" value="Genomic_DNA"/>
</dbReference>
<dbReference type="PANTHER" id="PTHR45796">
    <property type="entry name" value="FORKHEAD BOX P, ISOFORM C"/>
    <property type="match status" value="1"/>
</dbReference>
<dbReference type="Proteomes" id="UP000663829">
    <property type="component" value="Unassembled WGS sequence"/>
</dbReference>
<accession>A0A816DMN7</accession>
<keyword evidence="9" id="KW-1185">Reference proteome</keyword>
<protein>
    <recommendedName>
        <fullName evidence="6">FOXP coiled-coil domain-containing protein</fullName>
    </recommendedName>
</protein>
<evidence type="ECO:0000256" key="3">
    <source>
        <dbReference type="ARBA" id="ARBA00023163"/>
    </source>
</evidence>
<feature type="non-terminal residue" evidence="7">
    <location>
        <position position="131"/>
    </location>
</feature>
<dbReference type="Proteomes" id="UP000681722">
    <property type="component" value="Unassembled WGS sequence"/>
</dbReference>
<proteinExistence type="predicted"/>
<organism evidence="7 9">
    <name type="scientific">Didymodactylos carnosus</name>
    <dbReference type="NCBI Taxonomy" id="1234261"/>
    <lineage>
        <taxon>Eukaryota</taxon>
        <taxon>Metazoa</taxon>
        <taxon>Spiralia</taxon>
        <taxon>Gnathifera</taxon>
        <taxon>Rotifera</taxon>
        <taxon>Eurotatoria</taxon>
        <taxon>Bdelloidea</taxon>
        <taxon>Philodinida</taxon>
        <taxon>Philodinidae</taxon>
        <taxon>Didymodactylos</taxon>
    </lineage>
</organism>
<dbReference type="PANTHER" id="PTHR45796:SF4">
    <property type="entry name" value="FORKHEAD BOX P, ISOFORM C"/>
    <property type="match status" value="1"/>
</dbReference>
<name>A0A816DMN7_9BILA</name>
<keyword evidence="4" id="KW-0539">Nucleus</keyword>
<dbReference type="Pfam" id="PF16159">
    <property type="entry name" value="FOXP-CC"/>
    <property type="match status" value="1"/>
</dbReference>
<evidence type="ECO:0000259" key="6">
    <source>
        <dbReference type="Pfam" id="PF16159"/>
    </source>
</evidence>
<evidence type="ECO:0000256" key="4">
    <source>
        <dbReference type="ARBA" id="ARBA00023242"/>
    </source>
</evidence>
<keyword evidence="2" id="KW-0805">Transcription regulation</keyword>
<dbReference type="InterPro" id="IPR032354">
    <property type="entry name" value="FOXP-CC"/>
</dbReference>
<dbReference type="InterPro" id="IPR050998">
    <property type="entry name" value="FOXP"/>
</dbReference>
<dbReference type="AlphaFoldDB" id="A0A816DMN7"/>